<feature type="signal peptide" evidence="1">
    <location>
        <begin position="1"/>
        <end position="30"/>
    </location>
</feature>
<reference evidence="3 4" key="1">
    <citation type="submission" date="2019-02" db="EMBL/GenBank/DDBJ databases">
        <title>Deep-cultivation of Planctomycetes and their phenomic and genomic characterization uncovers novel biology.</title>
        <authorList>
            <person name="Wiegand S."/>
            <person name="Jogler M."/>
            <person name="Boedeker C."/>
            <person name="Pinto D."/>
            <person name="Vollmers J."/>
            <person name="Rivas-Marin E."/>
            <person name="Kohn T."/>
            <person name="Peeters S.H."/>
            <person name="Heuer A."/>
            <person name="Rast P."/>
            <person name="Oberbeckmann S."/>
            <person name="Bunk B."/>
            <person name="Jeske O."/>
            <person name="Meyerdierks A."/>
            <person name="Storesund J.E."/>
            <person name="Kallscheuer N."/>
            <person name="Luecker S."/>
            <person name="Lage O.M."/>
            <person name="Pohl T."/>
            <person name="Merkel B.J."/>
            <person name="Hornburger P."/>
            <person name="Mueller R.-W."/>
            <person name="Bruemmer F."/>
            <person name="Labrenz M."/>
            <person name="Spormann A.M."/>
            <person name="Op den Camp H."/>
            <person name="Overmann J."/>
            <person name="Amann R."/>
            <person name="Jetten M.S.M."/>
            <person name="Mascher T."/>
            <person name="Medema M.H."/>
            <person name="Devos D.P."/>
            <person name="Kaster A.-K."/>
            <person name="Ovreas L."/>
            <person name="Rohde M."/>
            <person name="Galperin M.Y."/>
            <person name="Jogler C."/>
        </authorList>
    </citation>
    <scope>NUCLEOTIDE SEQUENCE [LARGE SCALE GENOMIC DNA]</scope>
    <source>
        <strain evidence="3 4">Spa11</strain>
    </source>
</reference>
<dbReference type="EMBL" id="CP036349">
    <property type="protein sequence ID" value="QDV75588.1"/>
    <property type="molecule type" value="Genomic_DNA"/>
</dbReference>
<evidence type="ECO:0000313" key="4">
    <source>
        <dbReference type="Proteomes" id="UP000316426"/>
    </source>
</evidence>
<dbReference type="InterPro" id="IPR013424">
    <property type="entry name" value="Ice-binding_C"/>
</dbReference>
<dbReference type="RefSeq" id="WP_145115052.1">
    <property type="nucleotide sequence ID" value="NZ_CP036349.1"/>
</dbReference>
<dbReference type="PANTHER" id="PTHR45713">
    <property type="entry name" value="FTP DOMAIN-CONTAINING PROTEIN"/>
    <property type="match status" value="1"/>
</dbReference>
<keyword evidence="4" id="KW-1185">Reference proteome</keyword>
<dbReference type="SUPFAM" id="SSF49785">
    <property type="entry name" value="Galactose-binding domain-like"/>
    <property type="match status" value="2"/>
</dbReference>
<gene>
    <name evidence="3" type="ORF">Spa11_38070</name>
</gene>
<dbReference type="InterPro" id="IPR008979">
    <property type="entry name" value="Galactose-bd-like_sf"/>
</dbReference>
<proteinExistence type="predicted"/>
<dbReference type="Pfam" id="PF07589">
    <property type="entry name" value="PEP-CTERM"/>
    <property type="match status" value="1"/>
</dbReference>
<dbReference type="Gene3D" id="2.60.120.260">
    <property type="entry name" value="Galactose-binding domain-like"/>
    <property type="match status" value="2"/>
</dbReference>
<evidence type="ECO:0000256" key="1">
    <source>
        <dbReference type="SAM" id="SignalP"/>
    </source>
</evidence>
<keyword evidence="1" id="KW-0732">Signal</keyword>
<dbReference type="AlphaFoldDB" id="A0A518KCS7"/>
<dbReference type="PANTHER" id="PTHR45713:SF6">
    <property type="entry name" value="F5_8 TYPE C DOMAIN-CONTAINING PROTEIN"/>
    <property type="match status" value="1"/>
</dbReference>
<name>A0A518KCS7_9BACT</name>
<dbReference type="Proteomes" id="UP000316426">
    <property type="component" value="Chromosome"/>
</dbReference>
<protein>
    <submittedName>
        <fullName evidence="3">F5/8 type C domain protein</fullName>
    </submittedName>
</protein>
<sequence length="361" mass="38038" precursor="true">MKTMTPRLATRAGATLLVLAGIASPTNLLAAPTTTNLAVGGTATATGADYGAAIEDAIDGDRNGDFGAGSVFYGNAIAENPPLFYQVDLGASAYIERVQLLRRTDAQQGVFGNMRLTIYEDDGAGAPGAVAFTQDYLTNGFTIGSWGTTDPGASAPGGAFGRHVRLERLDNNYWLTFAEFEVIGSGTPLLYTEADNLVVGKPVTTLSGPGYGAQLTSANDGGINGDFNFGDRSVYHSINFGVGEFWQVDLGETTPLEFAELFVRSDEQTTSQFKVAVLDESLAEVGSVIVDNNGPMGATPDYDLTVDLSGLTGRYLRVETTRDEYLAFTELRAFAPAVPEPTAVLLIGAGLLSVAVRRPFA</sequence>
<organism evidence="3 4">
    <name type="scientific">Botrimarina mediterranea</name>
    <dbReference type="NCBI Taxonomy" id="2528022"/>
    <lineage>
        <taxon>Bacteria</taxon>
        <taxon>Pseudomonadati</taxon>
        <taxon>Planctomycetota</taxon>
        <taxon>Planctomycetia</taxon>
        <taxon>Pirellulales</taxon>
        <taxon>Lacipirellulaceae</taxon>
        <taxon>Botrimarina</taxon>
    </lineage>
</organism>
<accession>A0A518KCS7</accession>
<evidence type="ECO:0000259" key="2">
    <source>
        <dbReference type="Pfam" id="PF07589"/>
    </source>
</evidence>
<feature type="chain" id="PRO_5021947247" evidence="1">
    <location>
        <begin position="31"/>
        <end position="361"/>
    </location>
</feature>
<feature type="domain" description="Ice-binding protein C-terminal" evidence="2">
    <location>
        <begin position="337"/>
        <end position="358"/>
    </location>
</feature>
<dbReference type="KEGG" id="bmei:Spa11_38070"/>
<dbReference type="InterPro" id="IPR051941">
    <property type="entry name" value="BG_Antigen-Binding_Lectin"/>
</dbReference>
<evidence type="ECO:0000313" key="3">
    <source>
        <dbReference type="EMBL" id="QDV75588.1"/>
    </source>
</evidence>